<dbReference type="GO" id="GO:0005125">
    <property type="term" value="F:cytokine activity"/>
    <property type="evidence" value="ECO:0007669"/>
    <property type="project" value="InterPro"/>
</dbReference>
<comment type="similarity">
    <text evidence="2">Belongs to the IL-17 family.</text>
</comment>
<evidence type="ECO:0000256" key="3">
    <source>
        <dbReference type="ARBA" id="ARBA00022525"/>
    </source>
</evidence>
<evidence type="ECO:0000256" key="2">
    <source>
        <dbReference type="ARBA" id="ARBA00007236"/>
    </source>
</evidence>
<keyword evidence="7" id="KW-1185">Reference proteome</keyword>
<evidence type="ECO:0000313" key="6">
    <source>
        <dbReference type="EMBL" id="CAG2235236.1"/>
    </source>
</evidence>
<feature type="signal peptide" evidence="5">
    <location>
        <begin position="1"/>
        <end position="18"/>
    </location>
</feature>
<gene>
    <name evidence="6" type="ORF">MEDL_47837</name>
</gene>
<reference evidence="6" key="1">
    <citation type="submission" date="2021-03" db="EMBL/GenBank/DDBJ databases">
        <authorList>
            <person name="Bekaert M."/>
        </authorList>
    </citation>
    <scope>NUCLEOTIDE SEQUENCE</scope>
</reference>
<dbReference type="Gene3D" id="2.10.90.10">
    <property type="entry name" value="Cystine-knot cytokines"/>
    <property type="match status" value="1"/>
</dbReference>
<sequence>MNQFLVLEIFVFISHLQSYQTATQSECREPCILPDLMKAIEDVSTETTWIQPHIVPDNTFTARTNITYEPIGEVKNCRDYIKRNNVVYSSNNIGFEPVSIGSTCPWYFVRNIDPNRIPRVITEAECACTCCGKPDNQCKHNRCSISHKPKLCQKIYTYRKVLRRTGCVNGEYTYSQYIEPISVGCTCSRCPKTITRRMHS</sequence>
<protein>
    <submittedName>
        <fullName evidence="6">IL17D</fullName>
    </submittedName>
</protein>
<dbReference type="EMBL" id="CAJPWZ010002314">
    <property type="protein sequence ID" value="CAG2235236.1"/>
    <property type="molecule type" value="Genomic_DNA"/>
</dbReference>
<keyword evidence="3" id="KW-0964">Secreted</keyword>
<accession>A0A8S3TV28</accession>
<evidence type="ECO:0000256" key="5">
    <source>
        <dbReference type="SAM" id="SignalP"/>
    </source>
</evidence>
<organism evidence="6 7">
    <name type="scientific">Mytilus edulis</name>
    <name type="common">Blue mussel</name>
    <dbReference type="NCBI Taxonomy" id="6550"/>
    <lineage>
        <taxon>Eukaryota</taxon>
        <taxon>Metazoa</taxon>
        <taxon>Spiralia</taxon>
        <taxon>Lophotrochozoa</taxon>
        <taxon>Mollusca</taxon>
        <taxon>Bivalvia</taxon>
        <taxon>Autobranchia</taxon>
        <taxon>Pteriomorphia</taxon>
        <taxon>Mytilida</taxon>
        <taxon>Mytiloidea</taxon>
        <taxon>Mytilidae</taxon>
        <taxon>Mytilinae</taxon>
        <taxon>Mytilus</taxon>
    </lineage>
</organism>
<feature type="chain" id="PRO_5035793643" evidence="5">
    <location>
        <begin position="19"/>
        <end position="200"/>
    </location>
</feature>
<evidence type="ECO:0000256" key="1">
    <source>
        <dbReference type="ARBA" id="ARBA00004613"/>
    </source>
</evidence>
<keyword evidence="4 5" id="KW-0732">Signal</keyword>
<dbReference type="InterPro" id="IPR029034">
    <property type="entry name" value="Cystine-knot_cytokine"/>
</dbReference>
<dbReference type="GO" id="GO:0005576">
    <property type="term" value="C:extracellular region"/>
    <property type="evidence" value="ECO:0007669"/>
    <property type="project" value="UniProtKB-SubCell"/>
</dbReference>
<comment type="caution">
    <text evidence="6">The sequence shown here is derived from an EMBL/GenBank/DDBJ whole genome shotgun (WGS) entry which is preliminary data.</text>
</comment>
<dbReference type="AlphaFoldDB" id="A0A8S3TV28"/>
<dbReference type="Pfam" id="PF06083">
    <property type="entry name" value="IL17"/>
    <property type="match status" value="1"/>
</dbReference>
<dbReference type="Proteomes" id="UP000683360">
    <property type="component" value="Unassembled WGS sequence"/>
</dbReference>
<dbReference type="OrthoDB" id="6093351at2759"/>
<comment type="subcellular location">
    <subcellularLocation>
        <location evidence="1">Secreted</location>
    </subcellularLocation>
</comment>
<dbReference type="SUPFAM" id="SSF57501">
    <property type="entry name" value="Cystine-knot cytokines"/>
    <property type="match status" value="1"/>
</dbReference>
<name>A0A8S3TV28_MYTED</name>
<dbReference type="InterPro" id="IPR010345">
    <property type="entry name" value="IL-17_fam"/>
</dbReference>
<evidence type="ECO:0000313" key="7">
    <source>
        <dbReference type="Proteomes" id="UP000683360"/>
    </source>
</evidence>
<proteinExistence type="inferred from homology"/>
<evidence type="ECO:0000256" key="4">
    <source>
        <dbReference type="ARBA" id="ARBA00022729"/>
    </source>
</evidence>